<sequence length="139" mass="15318">MVMKATKRKYQRYDDKIEKAIKKFPAVYLPNIGWPEEQDSPGAMQKMRIRVGGAGSEEPQPSRSRSRAFSSQPVMTISGRQGCSFGRSSATSKKINAPDSTRPDRRWVGRDLGRARLGSVAGDGTKEEARTAKLIGEAC</sequence>
<evidence type="ECO:0000256" key="1">
    <source>
        <dbReference type="SAM" id="MobiDB-lite"/>
    </source>
</evidence>
<evidence type="ECO:0000313" key="3">
    <source>
        <dbReference type="Proteomes" id="UP001341840"/>
    </source>
</evidence>
<name>A0ABU6WQU7_9FABA</name>
<gene>
    <name evidence="2" type="ORF">PIB30_075701</name>
</gene>
<accession>A0ABU6WQU7</accession>
<feature type="compositionally biased region" description="Polar residues" evidence="1">
    <location>
        <begin position="68"/>
        <end position="94"/>
    </location>
</feature>
<reference evidence="2 3" key="1">
    <citation type="journal article" date="2023" name="Plants (Basel)">
        <title>Bridging the Gap: Combining Genomics and Transcriptomics Approaches to Understand Stylosanthes scabra, an Orphan Legume from the Brazilian Caatinga.</title>
        <authorList>
            <person name="Ferreira-Neto J.R.C."/>
            <person name="da Silva M.D."/>
            <person name="Binneck E."/>
            <person name="de Melo N.F."/>
            <person name="da Silva R.H."/>
            <person name="de Melo A.L.T.M."/>
            <person name="Pandolfi V."/>
            <person name="Bustamante F.O."/>
            <person name="Brasileiro-Vidal A.C."/>
            <person name="Benko-Iseppon A.M."/>
        </authorList>
    </citation>
    <scope>NUCLEOTIDE SEQUENCE [LARGE SCALE GENOMIC DNA]</scope>
    <source>
        <tissue evidence="2">Leaves</tissue>
    </source>
</reference>
<feature type="region of interest" description="Disordered" evidence="1">
    <location>
        <begin position="31"/>
        <end position="106"/>
    </location>
</feature>
<keyword evidence="3" id="KW-1185">Reference proteome</keyword>
<evidence type="ECO:0000313" key="2">
    <source>
        <dbReference type="EMBL" id="MED6187360.1"/>
    </source>
</evidence>
<organism evidence="2 3">
    <name type="scientific">Stylosanthes scabra</name>
    <dbReference type="NCBI Taxonomy" id="79078"/>
    <lineage>
        <taxon>Eukaryota</taxon>
        <taxon>Viridiplantae</taxon>
        <taxon>Streptophyta</taxon>
        <taxon>Embryophyta</taxon>
        <taxon>Tracheophyta</taxon>
        <taxon>Spermatophyta</taxon>
        <taxon>Magnoliopsida</taxon>
        <taxon>eudicotyledons</taxon>
        <taxon>Gunneridae</taxon>
        <taxon>Pentapetalae</taxon>
        <taxon>rosids</taxon>
        <taxon>fabids</taxon>
        <taxon>Fabales</taxon>
        <taxon>Fabaceae</taxon>
        <taxon>Papilionoideae</taxon>
        <taxon>50 kb inversion clade</taxon>
        <taxon>dalbergioids sensu lato</taxon>
        <taxon>Dalbergieae</taxon>
        <taxon>Pterocarpus clade</taxon>
        <taxon>Stylosanthes</taxon>
    </lineage>
</organism>
<comment type="caution">
    <text evidence="2">The sequence shown here is derived from an EMBL/GenBank/DDBJ whole genome shotgun (WGS) entry which is preliminary data.</text>
</comment>
<dbReference type="EMBL" id="JASCZI010182215">
    <property type="protein sequence ID" value="MED6187360.1"/>
    <property type="molecule type" value="Genomic_DNA"/>
</dbReference>
<protein>
    <submittedName>
        <fullName evidence="2">Uncharacterized protein</fullName>
    </submittedName>
</protein>
<dbReference type="Proteomes" id="UP001341840">
    <property type="component" value="Unassembled WGS sequence"/>
</dbReference>
<proteinExistence type="predicted"/>